<evidence type="ECO:0000313" key="1">
    <source>
        <dbReference type="EnsemblProtists" id="HpaP808511"/>
    </source>
</evidence>
<dbReference type="InParanoid" id="M4BQ22"/>
<dbReference type="VEuPathDB" id="FungiDB:HpaG808511"/>
<dbReference type="EnsemblProtists" id="HpaT808511">
    <property type="protein sequence ID" value="HpaP808511"/>
    <property type="gene ID" value="HpaG808511"/>
</dbReference>
<organism evidence="1 2">
    <name type="scientific">Hyaloperonospora arabidopsidis (strain Emoy2)</name>
    <name type="common">Downy mildew agent</name>
    <name type="synonym">Peronospora arabidopsidis</name>
    <dbReference type="NCBI Taxonomy" id="559515"/>
    <lineage>
        <taxon>Eukaryota</taxon>
        <taxon>Sar</taxon>
        <taxon>Stramenopiles</taxon>
        <taxon>Oomycota</taxon>
        <taxon>Peronosporomycetes</taxon>
        <taxon>Peronosporales</taxon>
        <taxon>Peronosporaceae</taxon>
        <taxon>Hyaloperonospora</taxon>
    </lineage>
</organism>
<reference evidence="2" key="1">
    <citation type="journal article" date="2010" name="Science">
        <title>Signatures of adaptation to obligate biotrophy in the Hyaloperonospora arabidopsidis genome.</title>
        <authorList>
            <person name="Baxter L."/>
            <person name="Tripathy S."/>
            <person name="Ishaque N."/>
            <person name="Boot N."/>
            <person name="Cabral A."/>
            <person name="Kemen E."/>
            <person name="Thines M."/>
            <person name="Ah-Fong A."/>
            <person name="Anderson R."/>
            <person name="Badejoko W."/>
            <person name="Bittner-Eddy P."/>
            <person name="Boore J.L."/>
            <person name="Chibucos M.C."/>
            <person name="Coates M."/>
            <person name="Dehal P."/>
            <person name="Delehaunty K."/>
            <person name="Dong S."/>
            <person name="Downton P."/>
            <person name="Dumas B."/>
            <person name="Fabro G."/>
            <person name="Fronick C."/>
            <person name="Fuerstenberg S.I."/>
            <person name="Fulton L."/>
            <person name="Gaulin E."/>
            <person name="Govers F."/>
            <person name="Hughes L."/>
            <person name="Humphray S."/>
            <person name="Jiang R.H."/>
            <person name="Judelson H."/>
            <person name="Kamoun S."/>
            <person name="Kyung K."/>
            <person name="Meijer H."/>
            <person name="Minx P."/>
            <person name="Morris P."/>
            <person name="Nelson J."/>
            <person name="Phuntumart V."/>
            <person name="Qutob D."/>
            <person name="Rehmany A."/>
            <person name="Rougon-Cardoso A."/>
            <person name="Ryden P."/>
            <person name="Torto-Alalibo T."/>
            <person name="Studholme D."/>
            <person name="Wang Y."/>
            <person name="Win J."/>
            <person name="Wood J."/>
            <person name="Clifton S.W."/>
            <person name="Rogers J."/>
            <person name="Van den Ackerveken G."/>
            <person name="Jones J.D."/>
            <person name="McDowell J.M."/>
            <person name="Beynon J."/>
            <person name="Tyler B.M."/>
        </authorList>
    </citation>
    <scope>NUCLEOTIDE SEQUENCE [LARGE SCALE GENOMIC DNA]</scope>
    <source>
        <strain evidence="2">Emoy2</strain>
    </source>
</reference>
<name>M4BQ22_HYAAE</name>
<proteinExistence type="predicted"/>
<keyword evidence="2" id="KW-1185">Reference proteome</keyword>
<protein>
    <submittedName>
        <fullName evidence="1">Uncharacterized protein</fullName>
    </submittedName>
</protein>
<dbReference type="Proteomes" id="UP000011713">
    <property type="component" value="Unassembled WGS sequence"/>
</dbReference>
<dbReference type="HOGENOM" id="CLU_1725822_0_0_1"/>
<accession>M4BQ22</accession>
<reference evidence="1" key="2">
    <citation type="submission" date="2015-06" db="UniProtKB">
        <authorList>
            <consortium name="EnsemblProtists"/>
        </authorList>
    </citation>
    <scope>IDENTIFICATION</scope>
    <source>
        <strain evidence="1">Emoy2</strain>
    </source>
</reference>
<dbReference type="EMBL" id="JH598544">
    <property type="status" value="NOT_ANNOTATED_CDS"/>
    <property type="molecule type" value="Genomic_DNA"/>
</dbReference>
<sequence length="152" mass="16955">MLRISVALQGNAVDAATSKVSGLVLRSKTRTPAPSLRSFQPVVRPKVDRACSTWAQAVAASVSSAWSSSWTSVKLEDSNVERHVAPLELKYERVRGDGVKCAPKLLENVVLVLLLLSEHAKMLRDDEGSRVGNLRVRDDIFFDLRRWTQKRE</sequence>
<dbReference type="AlphaFoldDB" id="M4BQ22"/>
<evidence type="ECO:0000313" key="2">
    <source>
        <dbReference type="Proteomes" id="UP000011713"/>
    </source>
</evidence>